<gene>
    <name evidence="6" type="ORF">EXU32_12420</name>
</gene>
<feature type="binding site" evidence="4">
    <location>
        <position position="22"/>
    </location>
    <ligand>
        <name>Zn(2+)</name>
        <dbReference type="ChEBI" id="CHEBI:29105"/>
        <label>1</label>
    </ligand>
</feature>
<dbReference type="GO" id="GO:0008270">
    <property type="term" value="F:zinc ion binding"/>
    <property type="evidence" value="ECO:0007669"/>
    <property type="project" value="InterPro"/>
</dbReference>
<dbReference type="Pfam" id="PF02126">
    <property type="entry name" value="PTE"/>
    <property type="match status" value="1"/>
</dbReference>
<name>A0A4P6MTL3_9MICO</name>
<dbReference type="PANTHER" id="PTHR10819:SF3">
    <property type="entry name" value="PHOSPHOTRIESTERASE-RELATED PROTEIN"/>
    <property type="match status" value="1"/>
</dbReference>
<evidence type="ECO:0000313" key="7">
    <source>
        <dbReference type="Proteomes" id="UP000290408"/>
    </source>
</evidence>
<evidence type="ECO:0000313" key="6">
    <source>
        <dbReference type="EMBL" id="QBF46984.1"/>
    </source>
</evidence>
<feature type="binding site" evidence="4">
    <location>
        <position position="206"/>
    </location>
    <ligand>
        <name>Zn(2+)</name>
        <dbReference type="ChEBI" id="CHEBI:29105"/>
        <label>2</label>
    </ligand>
</feature>
<evidence type="ECO:0000256" key="2">
    <source>
        <dbReference type="ARBA" id="ARBA00022801"/>
    </source>
</evidence>
<evidence type="ECO:0000256" key="4">
    <source>
        <dbReference type="PIRSR" id="PIRSR601559-51"/>
    </source>
</evidence>
<dbReference type="PANTHER" id="PTHR10819">
    <property type="entry name" value="PHOSPHOTRIESTERASE-RELATED"/>
    <property type="match status" value="1"/>
</dbReference>
<keyword evidence="7" id="KW-1185">Reference proteome</keyword>
<dbReference type="Proteomes" id="UP000290408">
    <property type="component" value="Chromosome"/>
</dbReference>
<comment type="cofactor">
    <cofactor evidence="4">
        <name>a divalent metal cation</name>
        <dbReference type="ChEBI" id="CHEBI:60240"/>
    </cofactor>
    <text evidence="4">Binds 2 divalent metal cations per subunit.</text>
</comment>
<dbReference type="OrthoDB" id="9795018at2"/>
<dbReference type="EMBL" id="CP036164">
    <property type="protein sequence ID" value="QBF46984.1"/>
    <property type="molecule type" value="Genomic_DNA"/>
</dbReference>
<feature type="binding site" description="via carbamate group" evidence="4">
    <location>
        <position position="144"/>
    </location>
    <ligand>
        <name>Zn(2+)</name>
        <dbReference type="ChEBI" id="CHEBI:29105"/>
        <label>1</label>
    </ligand>
</feature>
<feature type="modified residue" description="N6-carboxylysine" evidence="3 5">
    <location>
        <position position="144"/>
    </location>
</feature>
<accession>A0A4P6MTL3</accession>
<dbReference type="InterPro" id="IPR032466">
    <property type="entry name" value="Metal_Hydrolase"/>
</dbReference>
<dbReference type="KEGG" id="jli:EXU32_12420"/>
<evidence type="ECO:0000256" key="5">
    <source>
        <dbReference type="PROSITE-ProRule" id="PRU00679"/>
    </source>
</evidence>
<dbReference type="Gene3D" id="3.20.20.140">
    <property type="entry name" value="Metal-dependent hydrolases"/>
    <property type="match status" value="1"/>
</dbReference>
<dbReference type="PROSITE" id="PS51347">
    <property type="entry name" value="PHOSPHOTRIESTERASE_2"/>
    <property type="match status" value="1"/>
</dbReference>
<dbReference type="SUPFAM" id="SSF51556">
    <property type="entry name" value="Metallo-dependent hydrolases"/>
    <property type="match status" value="1"/>
</dbReference>
<feature type="binding site" evidence="4">
    <location>
        <position position="177"/>
    </location>
    <ligand>
        <name>Zn(2+)</name>
        <dbReference type="ChEBI" id="CHEBI:29105"/>
        <label>2</label>
    </ligand>
</feature>
<reference evidence="6 7" key="1">
    <citation type="submission" date="2019-02" db="EMBL/GenBank/DDBJ databases">
        <title>Genomic data mining of an Antarctic deep-sea actinobacterium, Janibacterlimosus P3-3-X1.</title>
        <authorList>
            <person name="Liao L."/>
            <person name="Chen B."/>
        </authorList>
    </citation>
    <scope>NUCLEOTIDE SEQUENCE [LARGE SCALE GENOMIC DNA]</scope>
    <source>
        <strain evidence="6 7">P3-3-X1</strain>
    </source>
</reference>
<dbReference type="STRING" id="1216970.GCA_001570985_00874"/>
<evidence type="ECO:0000256" key="1">
    <source>
        <dbReference type="ARBA" id="ARBA00022723"/>
    </source>
</evidence>
<keyword evidence="2" id="KW-0378">Hydrolase</keyword>
<dbReference type="GO" id="GO:0016787">
    <property type="term" value="F:hydrolase activity"/>
    <property type="evidence" value="ECO:0007669"/>
    <property type="project" value="UniProtKB-KW"/>
</dbReference>
<comment type="similarity">
    <text evidence="5">Belongs to the metallo-dependent hydrolases superfamily. Phosphotriesterase family.</text>
</comment>
<organism evidence="6 7">
    <name type="scientific">Janibacter limosus</name>
    <dbReference type="NCBI Taxonomy" id="53458"/>
    <lineage>
        <taxon>Bacteria</taxon>
        <taxon>Bacillati</taxon>
        <taxon>Actinomycetota</taxon>
        <taxon>Actinomycetes</taxon>
        <taxon>Micrococcales</taxon>
        <taxon>Intrasporangiaceae</taxon>
        <taxon>Janibacter</taxon>
    </lineage>
</organism>
<protein>
    <submittedName>
        <fullName evidence="6">Phosphotriesterase</fullName>
    </submittedName>
</protein>
<dbReference type="AlphaFoldDB" id="A0A4P6MTL3"/>
<evidence type="ECO:0000256" key="3">
    <source>
        <dbReference type="PIRSR" id="PIRSR601559-50"/>
    </source>
</evidence>
<feature type="binding site" evidence="4">
    <location>
        <position position="24"/>
    </location>
    <ligand>
        <name>Zn(2+)</name>
        <dbReference type="ChEBI" id="CHEBI:29105"/>
        <label>1</label>
    </ligand>
</feature>
<dbReference type="RefSeq" id="WP_130630187.1">
    <property type="nucleotide sequence ID" value="NZ_CP036164.1"/>
</dbReference>
<keyword evidence="1 4" id="KW-0479">Metal-binding</keyword>
<proteinExistence type="inferred from homology"/>
<feature type="binding site" description="via carbamate group" evidence="4">
    <location>
        <position position="144"/>
    </location>
    <ligand>
        <name>Zn(2+)</name>
        <dbReference type="ChEBI" id="CHEBI:29105"/>
        <label>2</label>
    </ligand>
</feature>
<dbReference type="InterPro" id="IPR001559">
    <property type="entry name" value="Phosphotriesterase"/>
</dbReference>
<sequence length="320" mass="34766">MVAVPTVTGSVDSADLGRVLAHEHIFVLGEEYRQNFQADWDEDAKVAEAVAELAALPGLGIDTILDPTVLGLGRYLPRVQRVAAQVDLNIVVATGVYTYNEIPFQFHYTGPGLLFDVPEPLTELFLKDLTEGIADTGVRAGFLKCAIEEQGLTPGVERVMRAVGAASAQSGAPITVHTNPHTGSGLVAQKVLAEEGADLTKVVIGHSGDTTDVDYLCAVADAGSLLGMDRFGLDVLLPFEDRVATVLELLRRGYAERMVLAHDASCFIDWFDPEAKRQVVPRWNYRHISEDVLPALLEGGATQDDIDTMLVHNPRTYFER</sequence>
<feature type="binding site" evidence="4">
    <location>
        <position position="263"/>
    </location>
    <ligand>
        <name>Zn(2+)</name>
        <dbReference type="ChEBI" id="CHEBI:29105"/>
        <label>1</label>
    </ligand>
</feature>